<comment type="subunit">
    <text evidence="15">Monomer, homo- or heterodimer (containing two subunits of similar size). Each subunit contains a covalently bound flavin. Enzymatically active as monomer.</text>
</comment>
<comment type="similarity">
    <text evidence="3">Belongs to the flavin monoamine oxidase family.</text>
</comment>
<dbReference type="GO" id="GO:0008131">
    <property type="term" value="F:primary methylamine oxidase activity"/>
    <property type="evidence" value="ECO:0007669"/>
    <property type="project" value="UniProtKB-EC"/>
</dbReference>
<evidence type="ECO:0000256" key="11">
    <source>
        <dbReference type="ARBA" id="ARBA00022939"/>
    </source>
</evidence>
<dbReference type="SUPFAM" id="SSF51905">
    <property type="entry name" value="FAD/NAD(P)-binding domain"/>
    <property type="match status" value="1"/>
</dbReference>
<dbReference type="PANTHER" id="PTHR43563">
    <property type="entry name" value="AMINE OXIDASE"/>
    <property type="match status" value="1"/>
</dbReference>
<dbReference type="GO" id="GO:0050660">
    <property type="term" value="F:flavin adenine dinucleotide binding"/>
    <property type="evidence" value="ECO:0007669"/>
    <property type="project" value="TreeGrafter"/>
</dbReference>
<reference evidence="30" key="3">
    <citation type="submission" date="2025-09" db="UniProtKB">
        <authorList>
            <consortium name="Ensembl"/>
        </authorList>
    </citation>
    <scope>IDENTIFICATION</scope>
</reference>
<evidence type="ECO:0000256" key="9">
    <source>
        <dbReference type="ARBA" id="ARBA00022827"/>
    </source>
</evidence>
<evidence type="ECO:0000256" key="22">
    <source>
        <dbReference type="ARBA" id="ARBA00047794"/>
    </source>
</evidence>
<evidence type="ECO:0000256" key="16">
    <source>
        <dbReference type="ARBA" id="ARBA00037358"/>
    </source>
</evidence>
<evidence type="ECO:0000256" key="25">
    <source>
        <dbReference type="ARBA" id="ARBA00048463"/>
    </source>
</evidence>
<dbReference type="InterPro" id="IPR036188">
    <property type="entry name" value="FAD/NAD-bd_sf"/>
</dbReference>
<evidence type="ECO:0000256" key="26">
    <source>
        <dbReference type="ARBA" id="ARBA00048466"/>
    </source>
</evidence>
<keyword evidence="6" id="KW-0285">Flavoprotein</keyword>
<proteinExistence type="inferred from homology"/>
<accession>A0A452RHI4</accession>
<evidence type="ECO:0000256" key="27">
    <source>
        <dbReference type="ARBA" id="ARBA00048979"/>
    </source>
</evidence>
<sequence length="141" mass="15622">MSHRDKRSSTGNIVNGTVLALYGDRWGVTLVGGLSAAKLLAEHEVNVLVLEARDRVGGRTYTVRNEHVNYVDVGGAYVGPTQNRILRLSKELGLETYKVNVSERLVQYVKVSALLGVFKTLSRLFLWMVVREAGGLECFLD</sequence>
<evidence type="ECO:0000256" key="13">
    <source>
        <dbReference type="ARBA" id="ARBA00023128"/>
    </source>
</evidence>
<keyword evidence="12" id="KW-0560">Oxidoreductase</keyword>
<dbReference type="Pfam" id="PF01593">
    <property type="entry name" value="Amino_oxidase"/>
    <property type="match status" value="1"/>
</dbReference>
<reference evidence="30" key="2">
    <citation type="submission" date="2025-08" db="UniProtKB">
        <authorList>
            <consortium name="Ensembl"/>
        </authorList>
    </citation>
    <scope>IDENTIFICATION</scope>
</reference>
<evidence type="ECO:0000256" key="10">
    <source>
        <dbReference type="ARBA" id="ARBA00022867"/>
    </source>
</evidence>
<feature type="domain" description="Amine oxidase" evidence="29">
    <location>
        <begin position="32"/>
        <end position="102"/>
    </location>
</feature>
<dbReference type="GO" id="GO:0097621">
    <property type="term" value="F:monoamine oxidase activity"/>
    <property type="evidence" value="ECO:0007669"/>
    <property type="project" value="UniProtKB-EC"/>
</dbReference>
<name>A0A452RHI4_URSAM</name>
<comment type="catalytic activity">
    <reaction evidence="28">
        <text>kynuramine + O2 + H2O = 3-(2-aminophenyl)-3-oxopropanal + H2O2 + NH4(+)</text>
        <dbReference type="Rhea" id="RHEA:59596"/>
        <dbReference type="ChEBI" id="CHEBI:15377"/>
        <dbReference type="ChEBI" id="CHEBI:15379"/>
        <dbReference type="ChEBI" id="CHEBI:16240"/>
        <dbReference type="ChEBI" id="CHEBI:28938"/>
        <dbReference type="ChEBI" id="CHEBI:180898"/>
        <dbReference type="ChEBI" id="CHEBI:180899"/>
    </reaction>
    <physiologicalReaction direction="left-to-right" evidence="28">
        <dbReference type="Rhea" id="RHEA:59597"/>
    </physiologicalReaction>
</comment>
<evidence type="ECO:0000256" key="5">
    <source>
        <dbReference type="ARBA" id="ARBA00012804"/>
    </source>
</evidence>
<comment type="catalytic activity">
    <reaction evidence="26">
        <text>dopamine + O2 + H2O = 3,4-dihydroxyphenylacetaldehyde + H2O2 + NH4(+)</text>
        <dbReference type="Rhea" id="RHEA:27946"/>
        <dbReference type="ChEBI" id="CHEBI:15377"/>
        <dbReference type="ChEBI" id="CHEBI:15379"/>
        <dbReference type="ChEBI" id="CHEBI:16240"/>
        <dbReference type="ChEBI" id="CHEBI:27978"/>
        <dbReference type="ChEBI" id="CHEBI:28938"/>
        <dbReference type="ChEBI" id="CHEBI:59905"/>
    </reaction>
</comment>
<comment type="catalytic activity">
    <reaction evidence="24">
        <text>a secondary aliphatic amine + O2 + H2O = a primary amine + an aldehyde + H2O2</text>
        <dbReference type="Rhea" id="RHEA:26414"/>
        <dbReference type="ChEBI" id="CHEBI:15377"/>
        <dbReference type="ChEBI" id="CHEBI:15379"/>
        <dbReference type="ChEBI" id="CHEBI:16240"/>
        <dbReference type="ChEBI" id="CHEBI:17478"/>
        <dbReference type="ChEBI" id="CHEBI:58855"/>
        <dbReference type="ChEBI" id="CHEBI:65296"/>
        <dbReference type="EC" id="1.4.3.4"/>
    </reaction>
</comment>
<dbReference type="EC" id="1.4.3.4" evidence="5"/>
<evidence type="ECO:0000256" key="2">
    <source>
        <dbReference type="ARBA" id="ARBA00004362"/>
    </source>
</evidence>
<evidence type="ECO:0000256" key="21">
    <source>
        <dbReference type="ARBA" id="ARBA00047691"/>
    </source>
</evidence>
<comment type="subcellular location">
    <subcellularLocation>
        <location evidence="2">Mitochondrion outer membrane</location>
        <topology evidence="2">Single-pass type IV membrane protein</topology>
        <orientation evidence="2">Cytoplasmic side</orientation>
    </subcellularLocation>
</comment>
<evidence type="ECO:0000256" key="18">
    <source>
        <dbReference type="ARBA" id="ARBA00042435"/>
    </source>
</evidence>
<dbReference type="Gene3D" id="3.90.660.10">
    <property type="match status" value="1"/>
</dbReference>
<keyword evidence="10" id="KW-0531">Neurotransmitter degradation</keyword>
<evidence type="ECO:0000256" key="20">
    <source>
        <dbReference type="ARBA" id="ARBA00047410"/>
    </source>
</evidence>
<evidence type="ECO:0000256" key="8">
    <source>
        <dbReference type="ARBA" id="ARBA00022787"/>
    </source>
</evidence>
<dbReference type="InterPro" id="IPR002937">
    <property type="entry name" value="Amino_oxidase"/>
</dbReference>
<dbReference type="Proteomes" id="UP000291022">
    <property type="component" value="Unassembled WGS sequence"/>
</dbReference>
<evidence type="ECO:0000256" key="12">
    <source>
        <dbReference type="ARBA" id="ARBA00023002"/>
    </source>
</evidence>
<dbReference type="EC" id="1.4.3.21" evidence="4"/>
<evidence type="ECO:0000256" key="24">
    <source>
        <dbReference type="ARBA" id="ARBA00048448"/>
    </source>
</evidence>
<keyword evidence="31" id="KW-1185">Reference proteome</keyword>
<keyword evidence="8" id="KW-1000">Mitochondrion outer membrane</keyword>
<evidence type="ECO:0000256" key="15">
    <source>
        <dbReference type="ARBA" id="ARBA00025863"/>
    </source>
</evidence>
<comment type="function">
    <text evidence="16">Catalyzes the oxidative deamination of primary and some secondary amine such as neurotransmitters, with concomitant reduction of oxygen to hydrogen peroxide and has important functions in the metabolism of neuroactive and vasoactive amines in the central nervous system and peripheral tissues. Preferentially oxidizes serotonin. Also catalyzes the oxidative deamination of kynuramine to 3-(2-aminophenyl)-3-oxopropanal that can spontaneously condense to 4-hydroxyquinoline.</text>
</comment>
<dbReference type="Ensembl" id="ENSUAMT00000020564.1">
    <property type="protein sequence ID" value="ENSUAMP00000018378.1"/>
    <property type="gene ID" value="ENSUAMG00000014577.1"/>
</dbReference>
<dbReference type="GeneTree" id="ENSGT00940000160514"/>
<comment type="catalytic activity">
    <reaction evidence="20">
        <text>(R)-adrenaline + O2 + H2O = (R)-3,4-dihydroxymandelaldehyde + methylamine + H2O2</text>
        <dbReference type="Rhea" id="RHEA:51168"/>
        <dbReference type="ChEBI" id="CHEBI:15377"/>
        <dbReference type="ChEBI" id="CHEBI:15379"/>
        <dbReference type="ChEBI" id="CHEBI:16240"/>
        <dbReference type="ChEBI" id="CHEBI:59338"/>
        <dbReference type="ChEBI" id="CHEBI:71406"/>
        <dbReference type="ChEBI" id="CHEBI:180943"/>
    </reaction>
</comment>
<evidence type="ECO:0000256" key="28">
    <source>
        <dbReference type="ARBA" id="ARBA00049094"/>
    </source>
</evidence>
<evidence type="ECO:0000256" key="6">
    <source>
        <dbReference type="ARBA" id="ARBA00022630"/>
    </source>
</evidence>
<dbReference type="InterPro" id="IPR050703">
    <property type="entry name" value="Flavin_MAO"/>
</dbReference>
<evidence type="ECO:0000256" key="19">
    <source>
        <dbReference type="ARBA" id="ARBA00047323"/>
    </source>
</evidence>
<reference evidence="31" key="1">
    <citation type="submission" date="2016-06" db="EMBL/GenBank/DDBJ databases">
        <title>De novo assembly and RNA-Seq shows season-dependent expression and editing in black bear kidneys.</title>
        <authorList>
            <person name="Korstanje R."/>
            <person name="Srivastava A."/>
            <person name="Sarsani V.K."/>
            <person name="Sheehan S.M."/>
            <person name="Seger R.L."/>
            <person name="Barter M.E."/>
            <person name="Lindqvist C."/>
            <person name="Brody L.C."/>
            <person name="Mullikin J.C."/>
        </authorList>
    </citation>
    <scope>NUCLEOTIDE SEQUENCE [LARGE SCALE GENOMIC DNA]</scope>
</reference>
<evidence type="ECO:0000256" key="3">
    <source>
        <dbReference type="ARBA" id="ARBA00005995"/>
    </source>
</evidence>
<dbReference type="Gene3D" id="3.50.50.60">
    <property type="entry name" value="FAD/NAD(P)-binding domain"/>
    <property type="match status" value="1"/>
</dbReference>
<dbReference type="STRING" id="9643.ENSUAMP00000018378"/>
<evidence type="ECO:0000256" key="7">
    <source>
        <dbReference type="ARBA" id="ARBA00022692"/>
    </source>
</evidence>
<comment type="catalytic activity">
    <reaction evidence="25">
        <text>serotonin + O2 + H2O = (5-hydroxyindol-3-yl)acetaldehyde + H2O2 + NH4(+)</text>
        <dbReference type="Rhea" id="RHEA:69072"/>
        <dbReference type="ChEBI" id="CHEBI:15377"/>
        <dbReference type="ChEBI" id="CHEBI:15379"/>
        <dbReference type="ChEBI" id="CHEBI:16240"/>
        <dbReference type="ChEBI" id="CHEBI:28938"/>
        <dbReference type="ChEBI" id="CHEBI:50157"/>
        <dbReference type="ChEBI" id="CHEBI:350546"/>
    </reaction>
</comment>
<dbReference type="AlphaFoldDB" id="A0A452RHI4"/>
<dbReference type="GO" id="GO:0006584">
    <property type="term" value="P:catecholamine metabolic process"/>
    <property type="evidence" value="ECO:0007669"/>
    <property type="project" value="UniProtKB-KW"/>
</dbReference>
<evidence type="ECO:0000256" key="4">
    <source>
        <dbReference type="ARBA" id="ARBA00011922"/>
    </source>
</evidence>
<comment type="catalytic activity">
    <reaction evidence="23">
        <text>a primary methyl amine + O2 + H2O = an aldehyde + H2O2 + NH4(+)</text>
        <dbReference type="Rhea" id="RHEA:16153"/>
        <dbReference type="ChEBI" id="CHEBI:15377"/>
        <dbReference type="ChEBI" id="CHEBI:15379"/>
        <dbReference type="ChEBI" id="CHEBI:16240"/>
        <dbReference type="ChEBI" id="CHEBI:17478"/>
        <dbReference type="ChEBI" id="CHEBI:28938"/>
        <dbReference type="ChEBI" id="CHEBI:228804"/>
        <dbReference type="EC" id="1.4.3.21"/>
    </reaction>
</comment>
<comment type="cofactor">
    <cofactor evidence="1">
        <name>FAD</name>
        <dbReference type="ChEBI" id="CHEBI:57692"/>
    </cofactor>
</comment>
<evidence type="ECO:0000256" key="1">
    <source>
        <dbReference type="ARBA" id="ARBA00001974"/>
    </source>
</evidence>
<comment type="catalytic activity">
    <reaction evidence="21">
        <text>(R)-noradrenaline + O2 + H2O = (R)-3,4-dihydroxymandelaldehyde + H2O2 + NH4(+)</text>
        <dbReference type="Rhea" id="RHEA:69076"/>
        <dbReference type="ChEBI" id="CHEBI:15377"/>
        <dbReference type="ChEBI" id="CHEBI:15379"/>
        <dbReference type="ChEBI" id="CHEBI:16240"/>
        <dbReference type="ChEBI" id="CHEBI:28938"/>
        <dbReference type="ChEBI" id="CHEBI:72587"/>
        <dbReference type="ChEBI" id="CHEBI:180943"/>
    </reaction>
</comment>
<evidence type="ECO:0000313" key="30">
    <source>
        <dbReference type="Ensembl" id="ENSUAMP00000018378.1"/>
    </source>
</evidence>
<evidence type="ECO:0000256" key="14">
    <source>
        <dbReference type="ARBA" id="ARBA00023136"/>
    </source>
</evidence>
<keyword evidence="9" id="KW-0274">FAD</keyword>
<evidence type="ECO:0000313" key="31">
    <source>
        <dbReference type="Proteomes" id="UP000291022"/>
    </source>
</evidence>
<comment type="catalytic activity">
    <reaction evidence="19">
        <text>tryptamine + O2 + H2O = indole-3-acetaldehyde + H2O2 + NH4(+)</text>
        <dbReference type="Rhea" id="RHEA:59416"/>
        <dbReference type="ChEBI" id="CHEBI:15377"/>
        <dbReference type="ChEBI" id="CHEBI:15379"/>
        <dbReference type="ChEBI" id="CHEBI:16240"/>
        <dbReference type="ChEBI" id="CHEBI:18086"/>
        <dbReference type="ChEBI" id="CHEBI:28938"/>
        <dbReference type="ChEBI" id="CHEBI:57887"/>
    </reaction>
</comment>
<evidence type="ECO:0000256" key="23">
    <source>
        <dbReference type="ARBA" id="ARBA00048032"/>
    </source>
</evidence>
<evidence type="ECO:0000256" key="17">
    <source>
        <dbReference type="ARBA" id="ARBA00039695"/>
    </source>
</evidence>
<keyword evidence="11" id="KW-0128">Catecholamine metabolism</keyword>
<dbReference type="GO" id="GO:0005741">
    <property type="term" value="C:mitochondrial outer membrane"/>
    <property type="evidence" value="ECO:0007669"/>
    <property type="project" value="UniProtKB-SubCell"/>
</dbReference>
<comment type="catalytic activity">
    <reaction evidence="22">
        <text>tyramine + O2 + H2O = (4-hydroxyphenyl)acetaldehyde + H2O2 + NH4(+)</text>
        <dbReference type="Rhea" id="RHEA:30591"/>
        <dbReference type="ChEBI" id="CHEBI:15377"/>
        <dbReference type="ChEBI" id="CHEBI:15379"/>
        <dbReference type="ChEBI" id="CHEBI:15621"/>
        <dbReference type="ChEBI" id="CHEBI:16240"/>
        <dbReference type="ChEBI" id="CHEBI:28938"/>
        <dbReference type="ChEBI" id="CHEBI:327995"/>
    </reaction>
</comment>
<evidence type="ECO:0000259" key="29">
    <source>
        <dbReference type="Pfam" id="PF01593"/>
    </source>
</evidence>
<organism evidence="30 31">
    <name type="scientific">Ursus americanus</name>
    <name type="common">American black bear</name>
    <name type="synonym">Euarctos americanus</name>
    <dbReference type="NCBI Taxonomy" id="9643"/>
    <lineage>
        <taxon>Eukaryota</taxon>
        <taxon>Metazoa</taxon>
        <taxon>Chordata</taxon>
        <taxon>Craniata</taxon>
        <taxon>Vertebrata</taxon>
        <taxon>Euteleostomi</taxon>
        <taxon>Mammalia</taxon>
        <taxon>Eutheria</taxon>
        <taxon>Laurasiatheria</taxon>
        <taxon>Carnivora</taxon>
        <taxon>Caniformia</taxon>
        <taxon>Ursidae</taxon>
        <taxon>Ursus</taxon>
    </lineage>
</organism>
<keyword evidence="14" id="KW-0472">Membrane</keyword>
<protein>
    <recommendedName>
        <fullName evidence="17">Amine oxidase [flavin-containing] A</fullName>
        <ecNumber evidence="4">1.4.3.21</ecNumber>
        <ecNumber evidence="5">1.4.3.4</ecNumber>
    </recommendedName>
    <alternativeName>
        <fullName evidence="18">Monoamine oxidase type A</fullName>
    </alternativeName>
</protein>
<keyword evidence="13" id="KW-0496">Mitochondrion</keyword>
<keyword evidence="7" id="KW-0812">Transmembrane</keyword>
<comment type="catalytic activity">
    <reaction evidence="27">
        <text>2-phenylethylamine + O2 + H2O = 2-phenylacetaldehyde + H2O2 + NH4(+)</text>
        <dbReference type="Rhea" id="RHEA:25265"/>
        <dbReference type="ChEBI" id="CHEBI:15377"/>
        <dbReference type="ChEBI" id="CHEBI:15379"/>
        <dbReference type="ChEBI" id="CHEBI:16240"/>
        <dbReference type="ChEBI" id="CHEBI:16424"/>
        <dbReference type="ChEBI" id="CHEBI:28938"/>
        <dbReference type="ChEBI" id="CHEBI:225237"/>
    </reaction>
</comment>
<dbReference type="PANTHER" id="PTHR43563:SF11">
    <property type="entry name" value="AMINE OXIDASE [FLAVIN-CONTAINING] A"/>
    <property type="match status" value="1"/>
</dbReference>